<protein>
    <recommendedName>
        <fullName evidence="1">Baseplate J-like central domain-containing protein</fullName>
    </recommendedName>
</protein>
<dbReference type="Proteomes" id="UP000242502">
    <property type="component" value="Unassembled WGS sequence"/>
</dbReference>
<proteinExistence type="predicted"/>
<dbReference type="PANTHER" id="PTHR35862">
    <property type="entry name" value="FELS-2 PROPHAGE PROTEIN"/>
    <property type="match status" value="1"/>
</dbReference>
<reference evidence="2 3" key="1">
    <citation type="journal article" date="2016" name="Appl. Environ. Microbiol.">
        <title>Lack of Overt Genome Reduction in the Bryostatin-Producing Bryozoan Symbiont "Candidatus Endobugula sertula".</title>
        <authorList>
            <person name="Miller I.J."/>
            <person name="Vanee N."/>
            <person name="Fong S.S."/>
            <person name="Lim-Fong G.E."/>
            <person name="Kwan J.C."/>
        </authorList>
    </citation>
    <scope>NUCLEOTIDE SEQUENCE [LARGE SCALE GENOMIC DNA]</scope>
    <source>
        <strain evidence="2">AB1-4</strain>
    </source>
</reference>
<dbReference type="Pfam" id="PF26078">
    <property type="entry name" value="Baseplate_J_M"/>
    <property type="match status" value="1"/>
</dbReference>
<accession>A0A1D2QS87</accession>
<dbReference type="STRING" id="62101.AB835_03895"/>
<evidence type="ECO:0000313" key="3">
    <source>
        <dbReference type="Proteomes" id="UP000242502"/>
    </source>
</evidence>
<dbReference type="InterPro" id="IPR052726">
    <property type="entry name" value="Phage_Baseplate_Hub"/>
</dbReference>
<gene>
    <name evidence="2" type="ORF">AB835_03895</name>
</gene>
<evidence type="ECO:0000259" key="1">
    <source>
        <dbReference type="Pfam" id="PF26078"/>
    </source>
</evidence>
<sequence>MSLFTTIDLSKLPPPSIVEKLDYETLLAATKTELQSLAPELAVNGLPESDPISKLLQIVAYREMHLRQRINEAARGVMLATASGSNLDNLAALVNIIRLQTDPGDPNASPPVPPTYEDDERLRTRTQLAFEGFSTAGPKGAYIFHALSASALVKDVSVYSESPGIVDVRILSKKGNGHASSNLVDTVNTTLNDDKIRPITDQVRVNSAEIVPFTVNASLQMFSGVGAQDVLNAAKTVVQSFLNQHHGIGVDITRAGLFAAFYQPGVQNVELHQPATDLLIERYQAPYGTLGTINYWEQPYSSPSNMAVGIVFTNSATTSGHISGTATITAAIEDHDITHYVLYWGANNAEKLPRGSKNYTFMENTNTFTLDHHPVASLSITSNDGNIIYIKDKDYRLNNAIGVVTAVNRALDNTQVSVRYALPPIVEIAKGGTLTYHFVDDTKIPARATHLIVFTKNEFGEMRNGVSVKI</sequence>
<dbReference type="InterPro" id="IPR058531">
    <property type="entry name" value="Baseplate_J_M"/>
</dbReference>
<dbReference type="AlphaFoldDB" id="A0A1D2QS87"/>
<feature type="domain" description="Baseplate J-like central" evidence="1">
    <location>
        <begin position="134"/>
        <end position="205"/>
    </location>
</feature>
<comment type="caution">
    <text evidence="2">The sequence shown here is derived from an EMBL/GenBank/DDBJ whole genome shotgun (WGS) entry which is preliminary data.</text>
</comment>
<name>A0A1D2QS87_9GAMM</name>
<dbReference type="EMBL" id="MDLC01000009">
    <property type="protein sequence ID" value="ODS24451.1"/>
    <property type="molecule type" value="Genomic_DNA"/>
</dbReference>
<evidence type="ECO:0000313" key="2">
    <source>
        <dbReference type="EMBL" id="ODS24451.1"/>
    </source>
</evidence>
<dbReference type="PANTHER" id="PTHR35862:SF1">
    <property type="entry name" value="FELS-2 PROPHAGE PROTEIN"/>
    <property type="match status" value="1"/>
</dbReference>
<organism evidence="2 3">
    <name type="scientific">Candidatus Endobugula sertula</name>
    <name type="common">Bugula neritina bacterial symbiont</name>
    <dbReference type="NCBI Taxonomy" id="62101"/>
    <lineage>
        <taxon>Bacteria</taxon>
        <taxon>Pseudomonadati</taxon>
        <taxon>Pseudomonadota</taxon>
        <taxon>Gammaproteobacteria</taxon>
        <taxon>Cellvibrionales</taxon>
        <taxon>Cellvibrionaceae</taxon>
        <taxon>Candidatus Endobugula</taxon>
    </lineage>
</organism>